<dbReference type="AlphaFoldDB" id="A0A0F9Q008"/>
<proteinExistence type="predicted"/>
<protein>
    <submittedName>
        <fullName evidence="1">Uncharacterized protein</fullName>
    </submittedName>
</protein>
<dbReference type="EMBL" id="LAZR01002012">
    <property type="protein sequence ID" value="KKN35784.1"/>
    <property type="molecule type" value="Genomic_DNA"/>
</dbReference>
<gene>
    <name evidence="1" type="ORF">LCGC14_0780190</name>
</gene>
<name>A0A0F9Q008_9ZZZZ</name>
<reference evidence="1" key="1">
    <citation type="journal article" date="2015" name="Nature">
        <title>Complex archaea that bridge the gap between prokaryotes and eukaryotes.</title>
        <authorList>
            <person name="Spang A."/>
            <person name="Saw J.H."/>
            <person name="Jorgensen S.L."/>
            <person name="Zaremba-Niedzwiedzka K."/>
            <person name="Martijn J."/>
            <person name="Lind A.E."/>
            <person name="van Eijk R."/>
            <person name="Schleper C."/>
            <person name="Guy L."/>
            <person name="Ettema T.J."/>
        </authorList>
    </citation>
    <scope>NUCLEOTIDE SEQUENCE</scope>
</reference>
<accession>A0A0F9Q008</accession>
<sequence length="204" mass="24419">MPEEQHEKARKYVKELADFLEKTKNYSNIVTVYDSPYIQTRKIDYNGKEIKFDLKGQYFKDKLDVYIEAKNYKKSVDLGSHYKKFVKQCFSIWVREQEQISSDPWIAWFFFIASHPFYCTKTFKELKSLDFLTEILEEIDFNDKSKNKLQEYLSSNNEKIIETFLKNIEILYITPNYKFLMANIPAYFDELSLFTNLGGRDNSE</sequence>
<organism evidence="1">
    <name type="scientific">marine sediment metagenome</name>
    <dbReference type="NCBI Taxonomy" id="412755"/>
    <lineage>
        <taxon>unclassified sequences</taxon>
        <taxon>metagenomes</taxon>
        <taxon>ecological metagenomes</taxon>
    </lineage>
</organism>
<evidence type="ECO:0000313" key="1">
    <source>
        <dbReference type="EMBL" id="KKN35784.1"/>
    </source>
</evidence>
<comment type="caution">
    <text evidence="1">The sequence shown here is derived from an EMBL/GenBank/DDBJ whole genome shotgun (WGS) entry which is preliminary data.</text>
</comment>